<organism evidence="2 3">
    <name type="scientific">Castanea mollissima</name>
    <name type="common">Chinese chestnut</name>
    <dbReference type="NCBI Taxonomy" id="60419"/>
    <lineage>
        <taxon>Eukaryota</taxon>
        <taxon>Viridiplantae</taxon>
        <taxon>Streptophyta</taxon>
        <taxon>Embryophyta</taxon>
        <taxon>Tracheophyta</taxon>
        <taxon>Spermatophyta</taxon>
        <taxon>Magnoliopsida</taxon>
        <taxon>eudicotyledons</taxon>
        <taxon>Gunneridae</taxon>
        <taxon>Pentapetalae</taxon>
        <taxon>rosids</taxon>
        <taxon>fabids</taxon>
        <taxon>Fagales</taxon>
        <taxon>Fagaceae</taxon>
        <taxon>Castanea</taxon>
    </lineage>
</organism>
<feature type="non-terminal residue" evidence="2">
    <location>
        <position position="1"/>
    </location>
</feature>
<proteinExistence type="predicted"/>
<sequence>TPDLSAMHHDTSSDLKVVDTKLKNILEISNTSLEMRKVVVQLDIKPRSGPPGGNWERHTNPEETGSCGGNQEKNNTPKETENENRQLLCTYMQEHQLKGSMFSPIWWQKIMQLSCLMQMRIYFKCCSCCWTKMHGTQHSCFCWRLKVMGMSEDVSINKFFDEAMMVELAQQSADLHHAIM</sequence>
<evidence type="ECO:0000256" key="1">
    <source>
        <dbReference type="SAM" id="MobiDB-lite"/>
    </source>
</evidence>
<feature type="region of interest" description="Disordered" evidence="1">
    <location>
        <begin position="44"/>
        <end position="82"/>
    </location>
</feature>
<dbReference type="AlphaFoldDB" id="A0A8J4QC68"/>
<dbReference type="Proteomes" id="UP000737018">
    <property type="component" value="Unassembled WGS sequence"/>
</dbReference>
<dbReference type="Gene3D" id="3.40.367.20">
    <property type="match status" value="1"/>
</dbReference>
<dbReference type="EMBL" id="JRKL02007429">
    <property type="protein sequence ID" value="KAF3947751.1"/>
    <property type="molecule type" value="Genomic_DNA"/>
</dbReference>
<keyword evidence="3" id="KW-1185">Reference proteome</keyword>
<protein>
    <submittedName>
        <fullName evidence="2">Uncharacterized protein</fullName>
    </submittedName>
</protein>
<accession>A0A8J4QC68</accession>
<dbReference type="OrthoDB" id="1738223at2759"/>
<name>A0A8J4QC68_9ROSI</name>
<gene>
    <name evidence="2" type="ORF">CMV_026156</name>
</gene>
<evidence type="ECO:0000313" key="3">
    <source>
        <dbReference type="Proteomes" id="UP000737018"/>
    </source>
</evidence>
<reference evidence="2" key="1">
    <citation type="submission" date="2020-03" db="EMBL/GenBank/DDBJ databases">
        <title>Castanea mollissima Vanexum genome sequencing.</title>
        <authorList>
            <person name="Staton M."/>
        </authorList>
    </citation>
    <scope>NUCLEOTIDE SEQUENCE</scope>
    <source>
        <tissue evidence="2">Leaf</tissue>
    </source>
</reference>
<evidence type="ECO:0000313" key="2">
    <source>
        <dbReference type="EMBL" id="KAF3947751.1"/>
    </source>
</evidence>
<comment type="caution">
    <text evidence="2">The sequence shown here is derived from an EMBL/GenBank/DDBJ whole genome shotgun (WGS) entry which is preliminary data.</text>
</comment>